<dbReference type="InterPro" id="IPR018511">
    <property type="entry name" value="Hemolysin-typ_Ca-bd_CS"/>
</dbReference>
<evidence type="ECO:0000256" key="8">
    <source>
        <dbReference type="SAM" id="MobiDB-lite"/>
    </source>
</evidence>
<evidence type="ECO:0000313" key="9">
    <source>
        <dbReference type="EMBL" id="RVT96384.1"/>
    </source>
</evidence>
<dbReference type="Pfam" id="PF00353">
    <property type="entry name" value="HemolysinCabind"/>
    <property type="match status" value="4"/>
</dbReference>
<dbReference type="Pfam" id="PF07676">
    <property type="entry name" value="PD40"/>
    <property type="match status" value="1"/>
</dbReference>
<dbReference type="PROSITE" id="PS00330">
    <property type="entry name" value="HEMOLYSIN_CALCIUM"/>
    <property type="match status" value="4"/>
</dbReference>
<evidence type="ECO:0008006" key="11">
    <source>
        <dbReference type="Google" id="ProtNLM"/>
    </source>
</evidence>
<organism evidence="9 10">
    <name type="scientific">Rhodovarius crocodyli</name>
    <dbReference type="NCBI Taxonomy" id="1979269"/>
    <lineage>
        <taxon>Bacteria</taxon>
        <taxon>Pseudomonadati</taxon>
        <taxon>Pseudomonadota</taxon>
        <taxon>Alphaproteobacteria</taxon>
        <taxon>Acetobacterales</taxon>
        <taxon>Roseomonadaceae</taxon>
        <taxon>Rhodovarius</taxon>
    </lineage>
</organism>
<dbReference type="InterPro" id="IPR011659">
    <property type="entry name" value="WD40"/>
</dbReference>
<sequence length="936" mass="97513">MAAPRCRCSRRPEADASMKGAGTIPPFSFASHYKQNKNNTLPKKRKSPHYARIGGKARQDARQPRRMQCMTVTLARRSLASAGQQLNDTSDYADLSADGLYLVFQSDATNPSLADTNGVTDIWRQNRGTGVLERVSVSASGVEANGASYGAAISADGRYVVFTSMATNLVTGDTNGFADIFRKDMQTGAVLLVSLNTVGAAANSVSYGAAVNSDGRYVAFLSAASDLVAGDTNGLIDVFLRDMVTGQVRLVSLTADGRQANGSALNRVSISADGRYVVFDSNAGNLVGTDTNGRDDVFVKDMQTGTVTRVTEGANGEQMGGGFEGTLKPVISADGRYVVFATKAALLGADTNGVMDVYRKDLLTGAVALVSTGSSGVAGNGDSYDADISGDGRYVTFTSLSSTFAADDRPVSADIFRKDLLTGELLLISIATTGATAFGESTHSVISNDGLTVAFASTAPDLVSGDSNAVQDVFGAEIGAPRGTQNGTAGNDTLHGGSDADNLYGLGGDDALYGHDGNDWLEGGAGDDLLDGGAGADVMIGGTGNDQYLVDSPADRVIEYEDEGTDTVWSTADDYTLPSHIEIGRLFGTGASLGGGSTPVQLVANPLLASTLRGGTADDVLWGGPQDDTLDGGAGDDILRGGAGNDTMIGGTGNDQAVIDDLGDRFVEYADEGIDTAWVTVDGWTLPVNVEIGRLAGTATFLKASEGYQQLVANPLYASRLEGGTGDDVLWGSEFDDTLIGHDGNDILRGGPGNDTMVGGKGHDHYIVDDLGDVIWEEADEGYDTAWVSVTGYWVSPNIEVVYLAGTATLVHGSPTGENLVANPLLGSTLDGRGGNDILWGSNFADVLDGGEGDDIMYGYGGADIFAFNIPNWGRDQISDFRRAEGDKLYMVGSGVTALSQFSVTVAGGNTSLRYGDNEIFLYNVTDIQASDFVFH</sequence>
<dbReference type="SUPFAM" id="SSF82171">
    <property type="entry name" value="DPP6 N-terminal domain-like"/>
    <property type="match status" value="1"/>
</dbReference>
<keyword evidence="5" id="KW-0677">Repeat</keyword>
<dbReference type="AlphaFoldDB" id="A0A437MFF4"/>
<dbReference type="GO" id="GO:0090729">
    <property type="term" value="F:toxin activity"/>
    <property type="evidence" value="ECO:0007669"/>
    <property type="project" value="UniProtKB-KW"/>
</dbReference>
<dbReference type="PANTHER" id="PTHR38340:SF1">
    <property type="entry name" value="S-LAYER PROTEIN"/>
    <property type="match status" value="1"/>
</dbReference>
<dbReference type="OrthoDB" id="7239458at2"/>
<reference evidence="9 10" key="1">
    <citation type="submission" date="2019-01" db="EMBL/GenBank/DDBJ databases">
        <authorList>
            <person name="Chen W.-M."/>
        </authorList>
    </citation>
    <scope>NUCLEOTIDE SEQUENCE [LARGE SCALE GENOMIC DNA]</scope>
    <source>
        <strain evidence="9 10">CCP-6</strain>
    </source>
</reference>
<evidence type="ECO:0000256" key="1">
    <source>
        <dbReference type="ARBA" id="ARBA00004370"/>
    </source>
</evidence>
<keyword evidence="4" id="KW-0800">Toxin</keyword>
<dbReference type="PANTHER" id="PTHR38340">
    <property type="entry name" value="S-LAYER PROTEIN"/>
    <property type="match status" value="1"/>
</dbReference>
<dbReference type="InterPro" id="IPR050557">
    <property type="entry name" value="RTX_toxin/Mannuronan_C5-epim"/>
</dbReference>
<feature type="region of interest" description="Disordered" evidence="8">
    <location>
        <begin position="1"/>
        <end position="64"/>
    </location>
</feature>
<keyword evidence="3" id="KW-0964">Secreted</keyword>
<evidence type="ECO:0000313" key="10">
    <source>
        <dbReference type="Proteomes" id="UP000282957"/>
    </source>
</evidence>
<dbReference type="InterPro" id="IPR003995">
    <property type="entry name" value="RTX_toxin_determinant-A"/>
</dbReference>
<dbReference type="EMBL" id="SACL01000004">
    <property type="protein sequence ID" value="RVT96384.1"/>
    <property type="molecule type" value="Genomic_DNA"/>
</dbReference>
<evidence type="ECO:0000256" key="4">
    <source>
        <dbReference type="ARBA" id="ARBA00022656"/>
    </source>
</evidence>
<evidence type="ECO:0000256" key="5">
    <source>
        <dbReference type="ARBA" id="ARBA00022737"/>
    </source>
</evidence>
<dbReference type="Gene3D" id="2.150.10.10">
    <property type="entry name" value="Serralysin-like metalloprotease, C-terminal"/>
    <property type="match status" value="4"/>
</dbReference>
<dbReference type="Gene3D" id="2.120.10.30">
    <property type="entry name" value="TolB, C-terminal domain"/>
    <property type="match status" value="2"/>
</dbReference>
<dbReference type="InterPro" id="IPR001343">
    <property type="entry name" value="Hemolysn_Ca-bd"/>
</dbReference>
<gene>
    <name evidence="9" type="ORF">EOD42_14865</name>
</gene>
<dbReference type="GO" id="GO:0005576">
    <property type="term" value="C:extracellular region"/>
    <property type="evidence" value="ECO:0007669"/>
    <property type="project" value="UniProtKB-SubCell"/>
</dbReference>
<protein>
    <recommendedName>
        <fullName evidence="11">Calcium-binding protein</fullName>
    </recommendedName>
</protein>
<dbReference type="InterPro" id="IPR011049">
    <property type="entry name" value="Serralysin-like_metalloprot_C"/>
</dbReference>
<evidence type="ECO:0000256" key="2">
    <source>
        <dbReference type="ARBA" id="ARBA00004613"/>
    </source>
</evidence>
<keyword evidence="10" id="KW-1185">Reference proteome</keyword>
<name>A0A437MFF4_9PROT</name>
<dbReference type="InterPro" id="IPR011042">
    <property type="entry name" value="6-blade_b-propeller_TolB-like"/>
</dbReference>
<proteinExistence type="predicted"/>
<dbReference type="GO" id="GO:0016020">
    <property type="term" value="C:membrane"/>
    <property type="evidence" value="ECO:0007669"/>
    <property type="project" value="UniProtKB-SubCell"/>
</dbReference>
<comment type="caution">
    <text evidence="9">The sequence shown here is derived from an EMBL/GenBank/DDBJ whole genome shotgun (WGS) entry which is preliminary data.</text>
</comment>
<accession>A0A437MFF4</accession>
<evidence type="ECO:0000256" key="3">
    <source>
        <dbReference type="ARBA" id="ARBA00022525"/>
    </source>
</evidence>
<dbReference type="Proteomes" id="UP000282957">
    <property type="component" value="Unassembled WGS sequence"/>
</dbReference>
<keyword evidence="7" id="KW-0472">Membrane</keyword>
<dbReference type="PRINTS" id="PR00313">
    <property type="entry name" value="CABNDNGRPT"/>
</dbReference>
<comment type="subcellular location">
    <subcellularLocation>
        <location evidence="1">Membrane</location>
    </subcellularLocation>
    <subcellularLocation>
        <location evidence="2">Secreted</location>
    </subcellularLocation>
</comment>
<dbReference type="PRINTS" id="PR01488">
    <property type="entry name" value="RTXTOXINA"/>
</dbReference>
<evidence type="ECO:0000256" key="6">
    <source>
        <dbReference type="ARBA" id="ARBA00023026"/>
    </source>
</evidence>
<dbReference type="GO" id="GO:0005509">
    <property type="term" value="F:calcium ion binding"/>
    <property type="evidence" value="ECO:0007669"/>
    <property type="project" value="InterPro"/>
</dbReference>
<evidence type="ECO:0000256" key="7">
    <source>
        <dbReference type="ARBA" id="ARBA00023136"/>
    </source>
</evidence>
<keyword evidence="6" id="KW-0843">Virulence</keyword>
<dbReference type="SUPFAM" id="SSF51120">
    <property type="entry name" value="beta-Roll"/>
    <property type="match status" value="4"/>
</dbReference>